<dbReference type="EMBL" id="KZ309277">
    <property type="protein sequence ID" value="KAG8238066.1"/>
    <property type="molecule type" value="Genomic_DNA"/>
</dbReference>
<name>A0A8K0KMI4_LADFU</name>
<reference evidence="1" key="1">
    <citation type="submission" date="2013-04" db="EMBL/GenBank/DDBJ databases">
        <authorList>
            <person name="Qu J."/>
            <person name="Murali S.C."/>
            <person name="Bandaranaike D."/>
            <person name="Bellair M."/>
            <person name="Blankenburg K."/>
            <person name="Chao H."/>
            <person name="Dinh H."/>
            <person name="Doddapaneni H."/>
            <person name="Downs B."/>
            <person name="Dugan-Rocha S."/>
            <person name="Elkadiri S."/>
            <person name="Gnanaolivu R.D."/>
            <person name="Hernandez B."/>
            <person name="Javaid M."/>
            <person name="Jayaseelan J.C."/>
            <person name="Lee S."/>
            <person name="Li M."/>
            <person name="Ming W."/>
            <person name="Munidasa M."/>
            <person name="Muniz J."/>
            <person name="Nguyen L."/>
            <person name="Ongeri F."/>
            <person name="Osuji N."/>
            <person name="Pu L.-L."/>
            <person name="Puazo M."/>
            <person name="Qu C."/>
            <person name="Quiroz J."/>
            <person name="Raj R."/>
            <person name="Weissenberger G."/>
            <person name="Xin Y."/>
            <person name="Zou X."/>
            <person name="Han Y."/>
            <person name="Richards S."/>
            <person name="Worley K."/>
            <person name="Muzny D."/>
            <person name="Gibbs R."/>
        </authorList>
    </citation>
    <scope>NUCLEOTIDE SEQUENCE</scope>
    <source>
        <strain evidence="1">Sampled in the wild</strain>
    </source>
</reference>
<dbReference type="AlphaFoldDB" id="A0A8K0KMI4"/>
<keyword evidence="2" id="KW-1185">Reference proteome</keyword>
<comment type="caution">
    <text evidence="1">The sequence shown here is derived from an EMBL/GenBank/DDBJ whole genome shotgun (WGS) entry which is preliminary data.</text>
</comment>
<gene>
    <name evidence="1" type="ORF">J437_LFUL016419</name>
</gene>
<accession>A0A8K0KMI4</accession>
<organism evidence="1 2">
    <name type="scientific">Ladona fulva</name>
    <name type="common">Scarce chaser dragonfly</name>
    <name type="synonym">Libellula fulva</name>
    <dbReference type="NCBI Taxonomy" id="123851"/>
    <lineage>
        <taxon>Eukaryota</taxon>
        <taxon>Metazoa</taxon>
        <taxon>Ecdysozoa</taxon>
        <taxon>Arthropoda</taxon>
        <taxon>Hexapoda</taxon>
        <taxon>Insecta</taxon>
        <taxon>Pterygota</taxon>
        <taxon>Palaeoptera</taxon>
        <taxon>Odonata</taxon>
        <taxon>Epiprocta</taxon>
        <taxon>Anisoptera</taxon>
        <taxon>Libelluloidea</taxon>
        <taxon>Libellulidae</taxon>
        <taxon>Ladona</taxon>
    </lineage>
</organism>
<evidence type="ECO:0000313" key="1">
    <source>
        <dbReference type="EMBL" id="KAG8238066.1"/>
    </source>
</evidence>
<proteinExistence type="predicted"/>
<dbReference type="Proteomes" id="UP000792457">
    <property type="component" value="Unassembled WGS sequence"/>
</dbReference>
<evidence type="ECO:0000313" key="2">
    <source>
        <dbReference type="Proteomes" id="UP000792457"/>
    </source>
</evidence>
<sequence>MCCSLLFYSLKNEAAGCIRFSSNEKIFTVDSKMNCRNDSWLPQDNMDVPIVLCPVRVMSYHLTSLEKVKPLQKNVCVYDGECVEALEGKCSIGKIVCFSTGWCTSPQKPFGLKLNLSSRESVMFLVQLVYVKTLSPGLMDDQSSMNAYLCSSKLKDEAYCGFLSFPEFLSIVGVRVTLKSPPMI</sequence>
<reference evidence="1" key="2">
    <citation type="submission" date="2017-10" db="EMBL/GenBank/DDBJ databases">
        <title>Ladona fulva Genome sequencing and assembly.</title>
        <authorList>
            <person name="Murali S."/>
            <person name="Richards S."/>
            <person name="Bandaranaike D."/>
            <person name="Bellair M."/>
            <person name="Blankenburg K."/>
            <person name="Chao H."/>
            <person name="Dinh H."/>
            <person name="Doddapaneni H."/>
            <person name="Dugan-Rocha S."/>
            <person name="Elkadiri S."/>
            <person name="Gnanaolivu R."/>
            <person name="Hernandez B."/>
            <person name="Skinner E."/>
            <person name="Javaid M."/>
            <person name="Lee S."/>
            <person name="Li M."/>
            <person name="Ming W."/>
            <person name="Munidasa M."/>
            <person name="Muniz J."/>
            <person name="Nguyen L."/>
            <person name="Hughes D."/>
            <person name="Osuji N."/>
            <person name="Pu L.-L."/>
            <person name="Puazo M."/>
            <person name="Qu C."/>
            <person name="Quiroz J."/>
            <person name="Raj R."/>
            <person name="Weissenberger G."/>
            <person name="Xin Y."/>
            <person name="Zou X."/>
            <person name="Han Y."/>
            <person name="Worley K."/>
            <person name="Muzny D."/>
            <person name="Gibbs R."/>
        </authorList>
    </citation>
    <scope>NUCLEOTIDE SEQUENCE</scope>
    <source>
        <strain evidence="1">Sampled in the wild</strain>
    </source>
</reference>
<protein>
    <submittedName>
        <fullName evidence="1">Uncharacterized protein</fullName>
    </submittedName>
</protein>